<reference evidence="13 14" key="1">
    <citation type="submission" date="2016-08" db="EMBL/GenBank/DDBJ databases">
        <title>Novel Firmicutes and Novel Genomes.</title>
        <authorList>
            <person name="Poppleton D.I."/>
            <person name="Gribaldo S."/>
        </authorList>
    </citation>
    <scope>NUCLEOTIDE SEQUENCE [LARGE SCALE GENOMIC DNA]</scope>
    <source>
        <strain evidence="13 14">CTT3</strain>
    </source>
</reference>
<evidence type="ECO:0000256" key="8">
    <source>
        <dbReference type="PROSITE-ProRule" id="PRU00284"/>
    </source>
</evidence>
<dbReference type="PANTHER" id="PTHR32089:SF112">
    <property type="entry name" value="LYSOZYME-LIKE PROTEIN-RELATED"/>
    <property type="match status" value="1"/>
</dbReference>
<keyword evidence="5 10" id="KW-0472">Membrane</keyword>
<dbReference type="Pfam" id="PF00015">
    <property type="entry name" value="MCPsignal"/>
    <property type="match status" value="1"/>
</dbReference>
<dbReference type="SUPFAM" id="SSF103190">
    <property type="entry name" value="Sensory domain-like"/>
    <property type="match status" value="1"/>
</dbReference>
<dbReference type="AlphaFoldDB" id="A0A419SUD3"/>
<evidence type="ECO:0000256" key="2">
    <source>
        <dbReference type="ARBA" id="ARBA00022475"/>
    </source>
</evidence>
<evidence type="ECO:0000256" key="5">
    <source>
        <dbReference type="ARBA" id="ARBA00023136"/>
    </source>
</evidence>
<dbReference type="Gene3D" id="1.10.287.950">
    <property type="entry name" value="Methyl-accepting chemotaxis protein"/>
    <property type="match status" value="1"/>
</dbReference>
<evidence type="ECO:0000256" key="10">
    <source>
        <dbReference type="SAM" id="Phobius"/>
    </source>
</evidence>
<dbReference type="GO" id="GO:0007165">
    <property type="term" value="P:signal transduction"/>
    <property type="evidence" value="ECO:0007669"/>
    <property type="project" value="UniProtKB-KW"/>
</dbReference>
<feature type="transmembrane region" description="Helical" evidence="10">
    <location>
        <begin position="20"/>
        <end position="38"/>
    </location>
</feature>
<evidence type="ECO:0008006" key="15">
    <source>
        <dbReference type="Google" id="ProtNLM"/>
    </source>
</evidence>
<dbReference type="InterPro" id="IPR029151">
    <property type="entry name" value="Sensor-like_sf"/>
</dbReference>
<dbReference type="GO" id="GO:0005886">
    <property type="term" value="C:plasma membrane"/>
    <property type="evidence" value="ECO:0007669"/>
    <property type="project" value="UniProtKB-SubCell"/>
</dbReference>
<feature type="coiled-coil region" evidence="9">
    <location>
        <begin position="480"/>
        <end position="510"/>
    </location>
</feature>
<evidence type="ECO:0000256" key="9">
    <source>
        <dbReference type="SAM" id="Coils"/>
    </source>
</evidence>
<dbReference type="EMBL" id="MCIB01000040">
    <property type="protein sequence ID" value="RKD28850.1"/>
    <property type="molecule type" value="Genomic_DNA"/>
</dbReference>
<evidence type="ECO:0000256" key="3">
    <source>
        <dbReference type="ARBA" id="ARBA00022692"/>
    </source>
</evidence>
<keyword evidence="6 8" id="KW-0807">Transducer</keyword>
<dbReference type="PRINTS" id="PR00260">
    <property type="entry name" value="CHEMTRNSDUCR"/>
</dbReference>
<evidence type="ECO:0000256" key="1">
    <source>
        <dbReference type="ARBA" id="ARBA00004651"/>
    </source>
</evidence>
<dbReference type="OrthoDB" id="9814363at2"/>
<evidence type="ECO:0000256" key="6">
    <source>
        <dbReference type="ARBA" id="ARBA00023224"/>
    </source>
</evidence>
<evidence type="ECO:0000313" key="14">
    <source>
        <dbReference type="Proteomes" id="UP000284177"/>
    </source>
</evidence>
<comment type="caution">
    <text evidence="13">The sequence shown here is derived from an EMBL/GenBank/DDBJ whole genome shotgun (WGS) entry which is preliminary data.</text>
</comment>
<keyword evidence="4 10" id="KW-1133">Transmembrane helix</keyword>
<name>A0A419SUD3_9FIRM</name>
<evidence type="ECO:0000259" key="12">
    <source>
        <dbReference type="PROSITE" id="PS50885"/>
    </source>
</evidence>
<keyword evidence="9" id="KW-0175">Coiled coil</keyword>
<evidence type="ECO:0000313" key="13">
    <source>
        <dbReference type="EMBL" id="RKD28850.1"/>
    </source>
</evidence>
<keyword evidence="2" id="KW-1003">Cell membrane</keyword>
<evidence type="ECO:0000256" key="4">
    <source>
        <dbReference type="ARBA" id="ARBA00022989"/>
    </source>
</evidence>
<proteinExistence type="inferred from homology"/>
<dbReference type="PROSITE" id="PS50885">
    <property type="entry name" value="HAMP"/>
    <property type="match status" value="1"/>
</dbReference>
<comment type="similarity">
    <text evidence="7">Belongs to the methyl-accepting chemotaxis (MCP) protein family.</text>
</comment>
<dbReference type="CDD" id="cd06225">
    <property type="entry name" value="HAMP"/>
    <property type="match status" value="1"/>
</dbReference>
<feature type="domain" description="HAMP" evidence="12">
    <location>
        <begin position="212"/>
        <end position="264"/>
    </location>
</feature>
<dbReference type="PANTHER" id="PTHR32089">
    <property type="entry name" value="METHYL-ACCEPTING CHEMOTAXIS PROTEIN MCPB"/>
    <property type="match status" value="1"/>
</dbReference>
<dbReference type="CDD" id="cd11386">
    <property type="entry name" value="MCP_signal"/>
    <property type="match status" value="1"/>
</dbReference>
<gene>
    <name evidence="13" type="ORF">BET03_07410</name>
</gene>
<evidence type="ECO:0000259" key="11">
    <source>
        <dbReference type="PROSITE" id="PS50111"/>
    </source>
</evidence>
<accession>A0A419SUD3</accession>
<dbReference type="GO" id="GO:0006935">
    <property type="term" value="P:chemotaxis"/>
    <property type="evidence" value="ECO:0007669"/>
    <property type="project" value="InterPro"/>
</dbReference>
<dbReference type="PROSITE" id="PS50111">
    <property type="entry name" value="CHEMOTAXIS_TRANSDUC_2"/>
    <property type="match status" value="1"/>
</dbReference>
<keyword evidence="3 10" id="KW-0812">Transmembrane</keyword>
<keyword evidence="14" id="KW-1185">Reference proteome</keyword>
<dbReference type="Gene3D" id="6.10.340.10">
    <property type="match status" value="1"/>
</dbReference>
<dbReference type="InterPro" id="IPR004090">
    <property type="entry name" value="Chemotax_Me-accpt_rcpt"/>
</dbReference>
<dbReference type="InterPro" id="IPR004089">
    <property type="entry name" value="MCPsignal_dom"/>
</dbReference>
<dbReference type="RefSeq" id="WP_120170819.1">
    <property type="nucleotide sequence ID" value="NZ_MCIB01000040.1"/>
</dbReference>
<organism evidence="13 14">
    <name type="scientific">Thermohalobacter berrensis</name>
    <dbReference type="NCBI Taxonomy" id="99594"/>
    <lineage>
        <taxon>Bacteria</taxon>
        <taxon>Bacillati</taxon>
        <taxon>Bacillota</taxon>
        <taxon>Tissierellia</taxon>
        <taxon>Tissierellales</taxon>
        <taxon>Thermohalobacteraceae</taxon>
        <taxon>Thermohalobacter</taxon>
    </lineage>
</organism>
<dbReference type="Pfam" id="PF00672">
    <property type="entry name" value="HAMP"/>
    <property type="match status" value="1"/>
</dbReference>
<dbReference type="SMART" id="SM00304">
    <property type="entry name" value="HAMP"/>
    <property type="match status" value="1"/>
</dbReference>
<dbReference type="Pfam" id="PF17202">
    <property type="entry name" value="sCache_3_3"/>
    <property type="match status" value="1"/>
</dbReference>
<feature type="transmembrane region" description="Helical" evidence="10">
    <location>
        <begin position="188"/>
        <end position="211"/>
    </location>
</feature>
<evidence type="ECO:0000256" key="7">
    <source>
        <dbReference type="ARBA" id="ARBA00029447"/>
    </source>
</evidence>
<protein>
    <recommendedName>
        <fullName evidence="15">Chemotaxis protein</fullName>
    </recommendedName>
</protein>
<dbReference type="InterPro" id="IPR033463">
    <property type="entry name" value="sCache_3"/>
</dbReference>
<sequence>MKFKIKPKIKFNFKLQGKLLVKIISVLILFSVIIVYQVDKEVTKLITDNKIKSVVNLGYSLLDEKYPGEWKVKGDKLYKGKKIMNTESFVIYKIKKQTESVTAIFLKDNIICSNIIDNNGYRVVNIKAPKDIANHVLKEGKEYIGETRYGDKSYYGKHVPIKDKDGRIIGMWFSGVEKAVIKEQVKGLVYKIGIITLLIIVISIIISTVVIRKITREISKVVSTLNEVEKGNFNVKCDVKSNDEVNLISKSLNNMISNVKYLIKEVKNSVNLVSNSAKSLAEITGQSTQATNEVSKTIEEIAGTANYQAGETEKGASKTKELAHKIQEVSNYIKDIISKFDSANRLSDKGLEVVEILGDRAERTKKASIEVNEVISDVDSSSKEIGGIIDTIDEIAEQTSLLALNASIEAARAGEAGRGFAVVADEIRKLAEQSVRATDKIRNIIEKIQKNSTRLVSTMDSAKVVMVEQEEAVSNTEIIFKDISDTIESLNKQIKEIEVLNSEMVNKKDEIVGIIENISASAEETAAATQQVSASAEEQLAAVEEIDSYSKELKDLSQKLQNEVDKFTV</sequence>
<feature type="domain" description="Methyl-accepting transducer" evidence="11">
    <location>
        <begin position="283"/>
        <end position="533"/>
    </location>
</feature>
<dbReference type="InterPro" id="IPR003660">
    <property type="entry name" value="HAMP_dom"/>
</dbReference>
<dbReference type="SUPFAM" id="SSF58104">
    <property type="entry name" value="Methyl-accepting chemotaxis protein (MCP) signaling domain"/>
    <property type="match status" value="1"/>
</dbReference>
<dbReference type="GO" id="GO:0004888">
    <property type="term" value="F:transmembrane signaling receptor activity"/>
    <property type="evidence" value="ECO:0007669"/>
    <property type="project" value="InterPro"/>
</dbReference>
<dbReference type="Proteomes" id="UP000284177">
    <property type="component" value="Unassembled WGS sequence"/>
</dbReference>
<comment type="subcellular location">
    <subcellularLocation>
        <location evidence="1">Cell membrane</location>
        <topology evidence="1">Multi-pass membrane protein</topology>
    </subcellularLocation>
</comment>
<dbReference type="SMART" id="SM00283">
    <property type="entry name" value="MA"/>
    <property type="match status" value="1"/>
</dbReference>